<dbReference type="EMBL" id="JAHOPB010000001">
    <property type="protein sequence ID" value="MBU8872681.1"/>
    <property type="molecule type" value="Genomic_DNA"/>
</dbReference>
<comment type="caution">
    <text evidence="1">The sequence shown here is derived from an EMBL/GenBank/DDBJ whole genome shotgun (WGS) entry which is preliminary data.</text>
</comment>
<reference evidence="1 2" key="1">
    <citation type="submission" date="2021-06" db="EMBL/GenBank/DDBJ databases">
        <authorList>
            <person name="Lee D.H."/>
        </authorList>
    </citation>
    <scope>NUCLEOTIDE SEQUENCE [LARGE SCALE GENOMIC DNA]</scope>
    <source>
        <strain evidence="1 2">MMS21-HV4-11</strain>
    </source>
</reference>
<proteinExistence type="predicted"/>
<accession>A0ABS6IDK3</accession>
<protein>
    <submittedName>
        <fullName evidence="1">Uncharacterized protein</fullName>
    </submittedName>
</protein>
<gene>
    <name evidence="1" type="ORF">KQ910_02855</name>
</gene>
<dbReference type="Proteomes" id="UP000727907">
    <property type="component" value="Unassembled WGS sequence"/>
</dbReference>
<organism evidence="1 2">
    <name type="scientific">Reyranella humidisoli</name>
    <dbReference type="NCBI Taxonomy" id="2849149"/>
    <lineage>
        <taxon>Bacteria</taxon>
        <taxon>Pseudomonadati</taxon>
        <taxon>Pseudomonadota</taxon>
        <taxon>Alphaproteobacteria</taxon>
        <taxon>Hyphomicrobiales</taxon>
        <taxon>Reyranellaceae</taxon>
        <taxon>Reyranella</taxon>
    </lineage>
</organism>
<evidence type="ECO:0000313" key="1">
    <source>
        <dbReference type="EMBL" id="MBU8872681.1"/>
    </source>
</evidence>
<name>A0ABS6IDK3_9HYPH</name>
<keyword evidence="2" id="KW-1185">Reference proteome</keyword>
<sequence>MTVPMPDRLSDLQHAMRVIADAVEGLPAECRDLAGNALLNIAAEAVTQDVGCTEAGRIFARLGDLLSRGLQPPAQDAISLSGFDA</sequence>
<dbReference type="RefSeq" id="WP_216956978.1">
    <property type="nucleotide sequence ID" value="NZ_JAHOPB010000001.1"/>
</dbReference>
<evidence type="ECO:0000313" key="2">
    <source>
        <dbReference type="Proteomes" id="UP000727907"/>
    </source>
</evidence>